<evidence type="ECO:0000256" key="4">
    <source>
        <dbReference type="ARBA" id="ARBA00023163"/>
    </source>
</evidence>
<evidence type="ECO:0000313" key="9">
    <source>
        <dbReference type="Proteomes" id="UP000481153"/>
    </source>
</evidence>
<dbReference type="InterPro" id="IPR019145">
    <property type="entry name" value="Mediator_Med10"/>
</dbReference>
<dbReference type="Proteomes" id="UP000481153">
    <property type="component" value="Unassembled WGS sequence"/>
</dbReference>
<dbReference type="EMBL" id="VJMJ01000250">
    <property type="protein sequence ID" value="KAF0725134.1"/>
    <property type="molecule type" value="Genomic_DNA"/>
</dbReference>
<dbReference type="GO" id="GO:0003712">
    <property type="term" value="F:transcription coregulator activity"/>
    <property type="evidence" value="ECO:0007669"/>
    <property type="project" value="InterPro"/>
</dbReference>
<keyword evidence="6" id="KW-0010">Activator</keyword>
<dbReference type="AlphaFoldDB" id="A0A6G0WDS3"/>
<organism evidence="8 9">
    <name type="scientific">Aphanomyces euteiches</name>
    <dbReference type="NCBI Taxonomy" id="100861"/>
    <lineage>
        <taxon>Eukaryota</taxon>
        <taxon>Sar</taxon>
        <taxon>Stramenopiles</taxon>
        <taxon>Oomycota</taxon>
        <taxon>Saprolegniomycetes</taxon>
        <taxon>Saprolegniales</taxon>
        <taxon>Verrucalvaceae</taxon>
        <taxon>Aphanomyces</taxon>
    </lineage>
</organism>
<feature type="compositionally biased region" description="Low complexity" evidence="7">
    <location>
        <begin position="1"/>
        <end position="34"/>
    </location>
</feature>
<feature type="compositionally biased region" description="Low complexity" evidence="7">
    <location>
        <begin position="73"/>
        <end position="89"/>
    </location>
</feature>
<keyword evidence="5 6" id="KW-0539">Nucleus</keyword>
<protein>
    <recommendedName>
        <fullName evidence="6">Mediator of RNA polymerase II transcription subunit 10</fullName>
    </recommendedName>
    <alternativeName>
        <fullName evidence="6">Mediator complex subunit 10</fullName>
    </alternativeName>
</protein>
<sequence length="207" mass="22044">MSNSPSSPGSIGNTSADASSSSMSVPLPSPSMESAGPGSMVLSPYQGTQGYTSATPAFTPLASPLMHPSPGPSQLYGTSSGSSSNAKQTSAEDELSVKLSSIMKGLDTCVHVVRHFNGDQQVHMQKAVHAYVQRLAELNLYLQHLPIDHRIPRGLLTFLDQLPMENPEKWTYAQLQQCADEAAKLGGKLEALEMLGHELRLGLGLLD</sequence>
<evidence type="ECO:0000256" key="3">
    <source>
        <dbReference type="ARBA" id="ARBA00023015"/>
    </source>
</evidence>
<comment type="function">
    <text evidence="6">Component of the Mediator complex, a coactivator involved in the regulated transcription of nearly all RNA polymerase II-dependent genes. Mediator functions as a bridge to convey information from gene-specific regulatory proteins to the basal RNA polymerase II transcription machinery. Mediator is recruited to promoters by direct interactions with regulatory proteins and serves as a scaffold for the assembly of a functional preinitiation complex with RNA polymerase II and the general transcription factors.</text>
</comment>
<name>A0A6G0WDS3_9STRA</name>
<evidence type="ECO:0000256" key="7">
    <source>
        <dbReference type="SAM" id="MobiDB-lite"/>
    </source>
</evidence>
<dbReference type="GO" id="GO:0016592">
    <property type="term" value="C:mediator complex"/>
    <property type="evidence" value="ECO:0007669"/>
    <property type="project" value="InterPro"/>
</dbReference>
<feature type="compositionally biased region" description="Polar residues" evidence="7">
    <location>
        <begin position="45"/>
        <end position="56"/>
    </location>
</feature>
<comment type="subcellular location">
    <subcellularLocation>
        <location evidence="1 6">Nucleus</location>
    </subcellularLocation>
</comment>
<reference evidence="8 9" key="1">
    <citation type="submission" date="2019-07" db="EMBL/GenBank/DDBJ databases">
        <title>Genomics analysis of Aphanomyces spp. identifies a new class of oomycete effector associated with host adaptation.</title>
        <authorList>
            <person name="Gaulin E."/>
        </authorList>
    </citation>
    <scope>NUCLEOTIDE SEQUENCE [LARGE SCALE GENOMIC DNA]</scope>
    <source>
        <strain evidence="8 9">ATCC 201684</strain>
    </source>
</reference>
<accession>A0A6G0WDS3</accession>
<keyword evidence="9" id="KW-1185">Reference proteome</keyword>
<evidence type="ECO:0000256" key="5">
    <source>
        <dbReference type="ARBA" id="ARBA00023242"/>
    </source>
</evidence>
<gene>
    <name evidence="6" type="primary">MED10</name>
    <name evidence="8" type="ORF">Ae201684_016365</name>
</gene>
<dbReference type="VEuPathDB" id="FungiDB:AeMF1_003802"/>
<keyword evidence="4 6" id="KW-0804">Transcription</keyword>
<comment type="similarity">
    <text evidence="2 6">Belongs to the Mediator complex subunit 10 family.</text>
</comment>
<dbReference type="GO" id="GO:0006357">
    <property type="term" value="P:regulation of transcription by RNA polymerase II"/>
    <property type="evidence" value="ECO:0007669"/>
    <property type="project" value="InterPro"/>
</dbReference>
<comment type="caution">
    <text evidence="8">The sequence shown here is derived from an EMBL/GenBank/DDBJ whole genome shotgun (WGS) entry which is preliminary data.</text>
</comment>
<evidence type="ECO:0000256" key="1">
    <source>
        <dbReference type="ARBA" id="ARBA00004123"/>
    </source>
</evidence>
<comment type="subunit">
    <text evidence="6">Component of the Mediator complex.</text>
</comment>
<keyword evidence="3 6" id="KW-0805">Transcription regulation</keyword>
<proteinExistence type="inferred from homology"/>
<dbReference type="Pfam" id="PF09748">
    <property type="entry name" value="Med10"/>
    <property type="match status" value="1"/>
</dbReference>
<evidence type="ECO:0000256" key="6">
    <source>
        <dbReference type="RuleBase" id="RU364146"/>
    </source>
</evidence>
<evidence type="ECO:0000313" key="8">
    <source>
        <dbReference type="EMBL" id="KAF0725134.1"/>
    </source>
</evidence>
<evidence type="ECO:0000256" key="2">
    <source>
        <dbReference type="ARBA" id="ARBA00005389"/>
    </source>
</evidence>
<feature type="region of interest" description="Disordered" evidence="7">
    <location>
        <begin position="1"/>
        <end position="92"/>
    </location>
</feature>